<dbReference type="SUPFAM" id="SSF46689">
    <property type="entry name" value="Homeodomain-like"/>
    <property type="match status" value="2"/>
</dbReference>
<dbReference type="InterPro" id="IPR009594">
    <property type="entry name" value="Tscrpt_reg_HTH_AraC_N"/>
</dbReference>
<sequence>MQGDQGSKNAYVPQAAELSAAIQRFANTDGDFTTALPALTMHRRHGVSEPMPCIYNLGIGLITQGYKHIMVGDKLHNYGPGQLMLSTFDMPVTAHVTRASRSEPLLGMMLKLDIRQVAQVAYEMELPSSPETAYEPISVHKLEPALLDAFLRLVRLLDEPQLVSQLAPLIQQEIVVRLLAGPQGTQLRHIIADGTPRQRMAQTLSWLRKNFKQALNLDDLAAHAHMTPSTFRQHFRDITGMSPLQFQKQMRLQEARQLMLNQAFDAGEASNLVGYESASQFSREYKRLFGAPPLHVIFVECVLRRVGLSKGFLIPTYWWRYTRETKTLMWVAENINFETTFDTWRLPTRDHV</sequence>
<name>A0A1H2P3J7_9PSED</name>
<dbReference type="PANTHER" id="PTHR43436">
    <property type="entry name" value="ARAC-FAMILY TRANSCRIPTIONAL REGULATOR"/>
    <property type="match status" value="1"/>
</dbReference>
<gene>
    <name evidence="4" type="ORF">SAMN05216202_5376</name>
</gene>
<dbReference type="EMBL" id="LT629802">
    <property type="protein sequence ID" value="SDV11905.1"/>
    <property type="molecule type" value="Genomic_DNA"/>
</dbReference>
<proteinExistence type="predicted"/>
<dbReference type="InterPro" id="IPR018060">
    <property type="entry name" value="HTH_AraC"/>
</dbReference>
<dbReference type="AlphaFoldDB" id="A0A1H2P3J7"/>
<dbReference type="SMART" id="SM00342">
    <property type="entry name" value="HTH_ARAC"/>
    <property type="match status" value="1"/>
</dbReference>
<keyword evidence="5" id="KW-1185">Reference proteome</keyword>
<dbReference type="GO" id="GO:0003700">
    <property type="term" value="F:DNA-binding transcription factor activity"/>
    <property type="evidence" value="ECO:0007669"/>
    <property type="project" value="InterPro"/>
</dbReference>
<dbReference type="Gene3D" id="1.10.10.60">
    <property type="entry name" value="Homeodomain-like"/>
    <property type="match status" value="1"/>
</dbReference>
<dbReference type="PROSITE" id="PS01124">
    <property type="entry name" value="HTH_ARAC_FAMILY_2"/>
    <property type="match status" value="1"/>
</dbReference>
<dbReference type="PANTHER" id="PTHR43436:SF1">
    <property type="entry name" value="TRANSCRIPTIONAL REGULATORY PROTEIN"/>
    <property type="match status" value="1"/>
</dbReference>
<dbReference type="Proteomes" id="UP000198600">
    <property type="component" value="Chromosome I"/>
</dbReference>
<reference evidence="5" key="1">
    <citation type="submission" date="2016-10" db="EMBL/GenBank/DDBJ databases">
        <authorList>
            <person name="Varghese N."/>
            <person name="Submissions S."/>
        </authorList>
    </citation>
    <scope>NUCLEOTIDE SEQUENCE [LARGE SCALE GENOMIC DNA]</scope>
    <source>
        <strain evidence="5">LMG 2223</strain>
    </source>
</reference>
<accession>A0A1H2P3J7</accession>
<evidence type="ECO:0000256" key="2">
    <source>
        <dbReference type="ARBA" id="ARBA00023163"/>
    </source>
</evidence>
<keyword evidence="2" id="KW-0804">Transcription</keyword>
<feature type="domain" description="HTH araC/xylS-type" evidence="3">
    <location>
        <begin position="201"/>
        <end position="299"/>
    </location>
</feature>
<dbReference type="RefSeq" id="WP_231982595.1">
    <property type="nucleotide sequence ID" value="NZ_LT629802.1"/>
</dbReference>
<dbReference type="STRING" id="46679.SAMN05216202_5376"/>
<dbReference type="Pfam" id="PF12833">
    <property type="entry name" value="HTH_18"/>
    <property type="match status" value="1"/>
</dbReference>
<dbReference type="InterPro" id="IPR009057">
    <property type="entry name" value="Homeodomain-like_sf"/>
</dbReference>
<evidence type="ECO:0000259" key="3">
    <source>
        <dbReference type="PROSITE" id="PS01124"/>
    </source>
</evidence>
<protein>
    <submittedName>
        <fullName evidence="4">Transcriptional regulator, AraC family</fullName>
    </submittedName>
</protein>
<keyword evidence="1" id="KW-0805">Transcription regulation</keyword>
<evidence type="ECO:0000256" key="1">
    <source>
        <dbReference type="ARBA" id="ARBA00023015"/>
    </source>
</evidence>
<evidence type="ECO:0000313" key="4">
    <source>
        <dbReference type="EMBL" id="SDV11905.1"/>
    </source>
</evidence>
<organism evidence="4 5">
    <name type="scientific">Pseudomonas mucidolens</name>
    <dbReference type="NCBI Taxonomy" id="46679"/>
    <lineage>
        <taxon>Bacteria</taxon>
        <taxon>Pseudomonadati</taxon>
        <taxon>Pseudomonadota</taxon>
        <taxon>Gammaproteobacteria</taxon>
        <taxon>Pseudomonadales</taxon>
        <taxon>Pseudomonadaceae</taxon>
        <taxon>Pseudomonas</taxon>
    </lineage>
</organism>
<dbReference type="GO" id="GO:0043565">
    <property type="term" value="F:sequence-specific DNA binding"/>
    <property type="evidence" value="ECO:0007669"/>
    <property type="project" value="InterPro"/>
</dbReference>
<evidence type="ECO:0000313" key="5">
    <source>
        <dbReference type="Proteomes" id="UP000198600"/>
    </source>
</evidence>
<dbReference type="Pfam" id="PF06719">
    <property type="entry name" value="AraC_N"/>
    <property type="match status" value="1"/>
</dbReference>